<dbReference type="PANTHER" id="PTHR34136">
    <property type="match status" value="1"/>
</dbReference>
<keyword evidence="4" id="KW-1185">Reference proteome</keyword>
<sequence length="229" mass="26494">MEEKIKVLGTAMDCLTAKEAMLRTMQFMETEPVDTIEIISMDTLMSCQEDEKWKEQAESLSLVLPGEIEILEAAGVHDRVKIRDTENRIFLKLFLKYLQKNHRKVFLLAETEDEIIRVENAVGRYNRGIKMTGHALLVPEENREEEVINEINGTETDCILSVLSSPYQEEFIARNKTLLNARVWFGCGSLLGKSFAERGPFRCLRHFFLKSMFRRRVASVDREEEQNSV</sequence>
<organism evidence="3 4">
    <name type="scientific">Ruminococcus turbiniformis</name>
    <dbReference type="NCBI Taxonomy" id="2881258"/>
    <lineage>
        <taxon>Bacteria</taxon>
        <taxon>Bacillati</taxon>
        <taxon>Bacillota</taxon>
        <taxon>Clostridia</taxon>
        <taxon>Eubacteriales</taxon>
        <taxon>Oscillospiraceae</taxon>
        <taxon>Ruminococcus</taxon>
    </lineage>
</organism>
<keyword evidence="1 3" id="KW-0328">Glycosyltransferase</keyword>
<keyword evidence="2 3" id="KW-0808">Transferase</keyword>
<dbReference type="GO" id="GO:0016757">
    <property type="term" value="F:glycosyltransferase activity"/>
    <property type="evidence" value="ECO:0007669"/>
    <property type="project" value="UniProtKB-KW"/>
</dbReference>
<dbReference type="Pfam" id="PF03808">
    <property type="entry name" value="Glyco_tran_WecG"/>
    <property type="match status" value="1"/>
</dbReference>
<gene>
    <name evidence="3" type="ORF">LKD70_12000</name>
</gene>
<comment type="caution">
    <text evidence="3">The sequence shown here is derived from an EMBL/GenBank/DDBJ whole genome shotgun (WGS) entry which is preliminary data.</text>
</comment>
<dbReference type="PANTHER" id="PTHR34136:SF1">
    <property type="entry name" value="UDP-N-ACETYL-D-MANNOSAMINURONIC ACID TRANSFERASE"/>
    <property type="match status" value="1"/>
</dbReference>
<evidence type="ECO:0000313" key="4">
    <source>
        <dbReference type="Proteomes" id="UP001198151"/>
    </source>
</evidence>
<dbReference type="EC" id="2.4.1.-" evidence="3"/>
<protein>
    <submittedName>
        <fullName evidence="3">WecB/TagA/CpsF family glycosyltransferase</fullName>
        <ecNumber evidence="3">2.4.1.-</ecNumber>
    </submittedName>
</protein>
<evidence type="ECO:0000313" key="3">
    <source>
        <dbReference type="EMBL" id="MCC2255134.1"/>
    </source>
</evidence>
<dbReference type="InterPro" id="IPR004629">
    <property type="entry name" value="WecG_TagA_CpsF"/>
</dbReference>
<evidence type="ECO:0000256" key="1">
    <source>
        <dbReference type="ARBA" id="ARBA00022676"/>
    </source>
</evidence>
<evidence type="ECO:0000256" key="2">
    <source>
        <dbReference type="ARBA" id="ARBA00022679"/>
    </source>
</evidence>
<dbReference type="EMBL" id="JAJEQX010000022">
    <property type="protein sequence ID" value="MCC2255134.1"/>
    <property type="molecule type" value="Genomic_DNA"/>
</dbReference>
<reference evidence="3 4" key="1">
    <citation type="submission" date="2021-10" db="EMBL/GenBank/DDBJ databases">
        <title>Anaerobic single-cell dispensing facilitates the cultivation of human gut bacteria.</title>
        <authorList>
            <person name="Afrizal A."/>
        </authorList>
    </citation>
    <scope>NUCLEOTIDE SEQUENCE [LARGE SCALE GENOMIC DNA]</scope>
    <source>
        <strain evidence="3 4">CLA-AA-H200</strain>
    </source>
</reference>
<proteinExistence type="predicted"/>
<accession>A0ABS8G2G9</accession>
<dbReference type="RefSeq" id="WP_227708235.1">
    <property type="nucleotide sequence ID" value="NZ_JAJEQX010000022.1"/>
</dbReference>
<name>A0ABS8G2G9_9FIRM</name>
<dbReference type="Proteomes" id="UP001198151">
    <property type="component" value="Unassembled WGS sequence"/>
</dbReference>